<dbReference type="InterPro" id="IPR002577">
    <property type="entry name" value="HTH_HxlR"/>
</dbReference>
<dbReference type="InterPro" id="IPR001845">
    <property type="entry name" value="HTH_ArsR_DNA-bd_dom"/>
</dbReference>
<dbReference type="InterPro" id="IPR036388">
    <property type="entry name" value="WH-like_DNA-bd_sf"/>
</dbReference>
<comment type="caution">
    <text evidence="5">The sequence shown here is derived from an EMBL/GenBank/DDBJ whole genome shotgun (WGS) entry which is preliminary data.</text>
</comment>
<dbReference type="Gene3D" id="1.10.10.10">
    <property type="entry name" value="Winged helix-like DNA-binding domain superfamily/Winged helix DNA-binding domain"/>
    <property type="match status" value="1"/>
</dbReference>
<evidence type="ECO:0000313" key="6">
    <source>
        <dbReference type="Proteomes" id="UP001549099"/>
    </source>
</evidence>
<evidence type="ECO:0000313" key="5">
    <source>
        <dbReference type="EMBL" id="MET3575462.1"/>
    </source>
</evidence>
<keyword evidence="1" id="KW-0805">Transcription regulation</keyword>
<name>A0ABV2GB56_9BACL</name>
<sequence>MEQTELCPRFEQAVSLLSRRWNALIIFSLLEGPRRFCAVTEQIGISNRLLSERLKELEQHGIVSRTVFPDTPSRIEYSLTDKGMALLPVLQEIQTWATRWIEPGQGIPE</sequence>
<dbReference type="GO" id="GO:0003677">
    <property type="term" value="F:DNA binding"/>
    <property type="evidence" value="ECO:0007669"/>
    <property type="project" value="UniProtKB-KW"/>
</dbReference>
<dbReference type="RefSeq" id="WP_354196651.1">
    <property type="nucleotide sequence ID" value="NZ_JBEPLW010000008.1"/>
</dbReference>
<feature type="domain" description="HTH hxlR-type" evidence="4">
    <location>
        <begin position="7"/>
        <end position="105"/>
    </location>
</feature>
<gene>
    <name evidence="5" type="ORF">ABID49_001367</name>
</gene>
<dbReference type="SUPFAM" id="SSF46785">
    <property type="entry name" value="Winged helix' DNA-binding domain"/>
    <property type="match status" value="1"/>
</dbReference>
<reference evidence="5 6" key="1">
    <citation type="submission" date="2024-06" db="EMBL/GenBank/DDBJ databases">
        <title>Genomic Encyclopedia of Type Strains, Phase IV (KMG-IV): sequencing the most valuable type-strain genomes for metagenomic binning, comparative biology and taxonomic classification.</title>
        <authorList>
            <person name="Goeker M."/>
        </authorList>
    </citation>
    <scope>NUCLEOTIDE SEQUENCE [LARGE SCALE GENOMIC DNA]</scope>
    <source>
        <strain evidence="5 6">DSM 26128</strain>
    </source>
</reference>
<dbReference type="CDD" id="cd00090">
    <property type="entry name" value="HTH_ARSR"/>
    <property type="match status" value="1"/>
</dbReference>
<dbReference type="InterPro" id="IPR036390">
    <property type="entry name" value="WH_DNA-bd_sf"/>
</dbReference>
<dbReference type="PROSITE" id="PS51118">
    <property type="entry name" value="HTH_HXLR"/>
    <property type="match status" value="1"/>
</dbReference>
<dbReference type="PANTHER" id="PTHR33204">
    <property type="entry name" value="TRANSCRIPTIONAL REGULATOR, MARR FAMILY"/>
    <property type="match status" value="1"/>
</dbReference>
<keyword evidence="2 5" id="KW-0238">DNA-binding</keyword>
<evidence type="ECO:0000256" key="3">
    <source>
        <dbReference type="ARBA" id="ARBA00023163"/>
    </source>
</evidence>
<evidence type="ECO:0000256" key="2">
    <source>
        <dbReference type="ARBA" id="ARBA00023125"/>
    </source>
</evidence>
<protein>
    <submittedName>
        <fullName evidence="5">DNA-binding HxlR family transcriptional regulator</fullName>
    </submittedName>
</protein>
<keyword evidence="6" id="KW-1185">Reference proteome</keyword>
<dbReference type="PANTHER" id="PTHR33204:SF37">
    <property type="entry name" value="HTH-TYPE TRANSCRIPTIONAL REGULATOR YODB"/>
    <property type="match status" value="1"/>
</dbReference>
<evidence type="ECO:0000256" key="1">
    <source>
        <dbReference type="ARBA" id="ARBA00023015"/>
    </source>
</evidence>
<dbReference type="InterPro" id="IPR011991">
    <property type="entry name" value="ArsR-like_HTH"/>
</dbReference>
<keyword evidence="3" id="KW-0804">Transcription</keyword>
<evidence type="ECO:0000259" key="4">
    <source>
        <dbReference type="PROSITE" id="PS51118"/>
    </source>
</evidence>
<dbReference type="Pfam" id="PF01638">
    <property type="entry name" value="HxlR"/>
    <property type="match status" value="1"/>
</dbReference>
<dbReference type="SMART" id="SM00418">
    <property type="entry name" value="HTH_ARSR"/>
    <property type="match status" value="1"/>
</dbReference>
<dbReference type="EMBL" id="JBEPLW010000008">
    <property type="protein sequence ID" value="MET3575462.1"/>
    <property type="molecule type" value="Genomic_DNA"/>
</dbReference>
<organism evidence="5 6">
    <name type="scientific">Bhargavaea ullalensis</name>
    <dbReference type="NCBI Taxonomy" id="1265685"/>
    <lineage>
        <taxon>Bacteria</taxon>
        <taxon>Bacillati</taxon>
        <taxon>Bacillota</taxon>
        <taxon>Bacilli</taxon>
        <taxon>Bacillales</taxon>
        <taxon>Caryophanaceae</taxon>
        <taxon>Bhargavaea</taxon>
    </lineage>
</organism>
<dbReference type="Proteomes" id="UP001549099">
    <property type="component" value="Unassembled WGS sequence"/>
</dbReference>
<proteinExistence type="predicted"/>
<accession>A0ABV2GB56</accession>